<dbReference type="InterPro" id="IPR014752">
    <property type="entry name" value="Arrestin-like_C"/>
</dbReference>
<evidence type="ECO:0000259" key="1">
    <source>
        <dbReference type="Pfam" id="PF00339"/>
    </source>
</evidence>
<dbReference type="Pfam" id="PF00339">
    <property type="entry name" value="Arrestin_N"/>
    <property type="match status" value="1"/>
</dbReference>
<proteinExistence type="predicted"/>
<dbReference type="Gene3D" id="2.60.40.640">
    <property type="match status" value="1"/>
</dbReference>
<dbReference type="OrthoDB" id="3892815at2759"/>
<dbReference type="Proteomes" id="UP000240883">
    <property type="component" value="Unassembled WGS sequence"/>
</dbReference>
<accession>A0A2T2NLH0</accession>
<dbReference type="AlphaFoldDB" id="A0A2T2NLH0"/>
<organism evidence="2 3">
    <name type="scientific">Corynespora cassiicola Philippines</name>
    <dbReference type="NCBI Taxonomy" id="1448308"/>
    <lineage>
        <taxon>Eukaryota</taxon>
        <taxon>Fungi</taxon>
        <taxon>Dikarya</taxon>
        <taxon>Ascomycota</taxon>
        <taxon>Pezizomycotina</taxon>
        <taxon>Dothideomycetes</taxon>
        <taxon>Pleosporomycetidae</taxon>
        <taxon>Pleosporales</taxon>
        <taxon>Corynesporascaceae</taxon>
        <taxon>Corynespora</taxon>
    </lineage>
</organism>
<dbReference type="EMBL" id="KZ678136">
    <property type="protein sequence ID" value="PSN66199.1"/>
    <property type="molecule type" value="Genomic_DNA"/>
</dbReference>
<dbReference type="InterPro" id="IPR011021">
    <property type="entry name" value="Arrestin-like_N"/>
</dbReference>
<protein>
    <recommendedName>
        <fullName evidence="1">Arrestin-like N-terminal domain-containing protein</fullName>
    </recommendedName>
</protein>
<gene>
    <name evidence="2" type="ORF">BS50DRAFT_574666</name>
</gene>
<feature type="domain" description="Arrestin-like N-terminal" evidence="1">
    <location>
        <begin position="25"/>
        <end position="119"/>
    </location>
</feature>
<keyword evidence="3" id="KW-1185">Reference proteome</keyword>
<reference evidence="2 3" key="1">
    <citation type="journal article" date="2018" name="Front. Microbiol.">
        <title>Genome-Wide Analysis of Corynespora cassiicola Leaf Fall Disease Putative Effectors.</title>
        <authorList>
            <person name="Lopez D."/>
            <person name="Ribeiro S."/>
            <person name="Label P."/>
            <person name="Fumanal B."/>
            <person name="Venisse J.S."/>
            <person name="Kohler A."/>
            <person name="de Oliveira R.R."/>
            <person name="Labutti K."/>
            <person name="Lipzen A."/>
            <person name="Lail K."/>
            <person name="Bauer D."/>
            <person name="Ohm R.A."/>
            <person name="Barry K.W."/>
            <person name="Spatafora J."/>
            <person name="Grigoriev I.V."/>
            <person name="Martin F.M."/>
            <person name="Pujade-Renaud V."/>
        </authorList>
    </citation>
    <scope>NUCLEOTIDE SEQUENCE [LARGE SCALE GENOMIC DNA]</scope>
    <source>
        <strain evidence="2 3">Philippines</strain>
    </source>
</reference>
<evidence type="ECO:0000313" key="2">
    <source>
        <dbReference type="EMBL" id="PSN66199.1"/>
    </source>
</evidence>
<sequence length="431" mass="48024">MGIFSSNKTPETPLPNFALHLATDQEHIFKPNDTVSGHVSINPAIPITPQAVEISFWGQSMVWIRESHQSHAGNNSTRRYHHYRDNAAFFTVTYNLMRTPQVLEPGQNHDFRWEFRVPEGTSIIRNGCYQNDNDERWTTYPHPLPPTFLFGSSPEDPDCATISYGVTARLICPSVGVGKNFDPLSSTANILFQPLNPDPETPLNAPLGLVRYPKRFTLSSSLLSGASTSSIGFRQRISDKFSSSTPKLDFEAGLEIPDLLTSGSEFRFRCTFSVLDKSANVVAIPAVHFRVIKLELLDFTFARAPRDWSASSTMSGYQWKDATPPPLASAFSGQESTVYDERKTLLNAVPGERVVQLEEIPAGEKKETVQADKCEVWFTGRVPGNTPSSFRSFAVSRMYRIKVRLAVEVGSGGKKFEMEAESHVREVRSAP</sequence>
<name>A0A2T2NLH0_CORCC</name>
<evidence type="ECO:0000313" key="3">
    <source>
        <dbReference type="Proteomes" id="UP000240883"/>
    </source>
</evidence>